<reference evidence="1 3" key="1">
    <citation type="submission" date="2008-03" db="EMBL/GenBank/DDBJ databases">
        <title>Annotation of Ixodes scapularis.</title>
        <authorList>
            <consortium name="Ixodes scapularis Genome Project Consortium"/>
            <person name="Caler E."/>
            <person name="Hannick L.I."/>
            <person name="Bidwell S."/>
            <person name="Joardar V."/>
            <person name="Thiagarajan M."/>
            <person name="Amedeo P."/>
            <person name="Galinsky K.J."/>
            <person name="Schobel S."/>
            <person name="Inman J."/>
            <person name="Hostetler J."/>
            <person name="Miller J."/>
            <person name="Hammond M."/>
            <person name="Megy K."/>
            <person name="Lawson D."/>
            <person name="Kodira C."/>
            <person name="Sutton G."/>
            <person name="Meyer J."/>
            <person name="Hill C.A."/>
            <person name="Birren B."/>
            <person name="Nene V."/>
            <person name="Collins F."/>
            <person name="Alarcon-Chaidez F."/>
            <person name="Wikel S."/>
            <person name="Strausberg R."/>
        </authorList>
    </citation>
    <scope>NUCLEOTIDE SEQUENCE [LARGE SCALE GENOMIC DNA]</scope>
    <source>
        <strain evidence="3">Wikel</strain>
        <strain evidence="1">Wikel colony</strain>
    </source>
</reference>
<dbReference type="PaxDb" id="6945-B7P7R7"/>
<dbReference type="InParanoid" id="B7P7R7"/>
<accession>B7P7R7</accession>
<evidence type="ECO:0000313" key="2">
    <source>
        <dbReference type="EnsemblMetazoa" id="ISCW002589-PA"/>
    </source>
</evidence>
<keyword evidence="3" id="KW-1185">Reference proteome</keyword>
<dbReference type="EMBL" id="ABJB010670236">
    <property type="status" value="NOT_ANNOTATED_CDS"/>
    <property type="molecule type" value="Genomic_DNA"/>
</dbReference>
<sequence length="264" mass="28963">MGDQVTSGIAGQLRGLAEEQHLFQDMLRELRNFTALSSSRILAKMDQSAAMSQPAVNIQTSRPVIVGGGTKQAIRPGMDRPGRPLVVPVVEVKNNHKSPTTASALYHADGTGERRKDRLGSIFADLFGGTRANIAKHLRQVTEAIRRGAETPLAHGKEYVDTLEDDMRRLAMVKADVADSSAAARSLHFRVFMDDAFEPLRASTSSLSKAVGKLERDMPPLLSQFSQTVGSLRTVFGELREALNFTSLGDAYYVTLSEEEDFWK</sequence>
<name>B7P7R7_IXOSC</name>
<dbReference type="AlphaFoldDB" id="B7P7R7"/>
<reference evidence="2" key="2">
    <citation type="submission" date="2020-05" db="UniProtKB">
        <authorList>
            <consortium name="EnsemblMetazoa"/>
        </authorList>
    </citation>
    <scope>IDENTIFICATION</scope>
    <source>
        <strain evidence="2">wikel</strain>
    </source>
</reference>
<protein>
    <submittedName>
        <fullName evidence="1 2">Uncharacterized protein</fullName>
    </submittedName>
</protein>
<dbReference type="Proteomes" id="UP000001555">
    <property type="component" value="Unassembled WGS sequence"/>
</dbReference>
<dbReference type="OrthoDB" id="6498415at2759"/>
<evidence type="ECO:0000313" key="1">
    <source>
        <dbReference type="EMBL" id="EEC02639.1"/>
    </source>
</evidence>
<dbReference type="VEuPathDB" id="VectorBase:ISCW002589"/>
<evidence type="ECO:0000313" key="3">
    <source>
        <dbReference type="Proteomes" id="UP000001555"/>
    </source>
</evidence>
<dbReference type="HOGENOM" id="CLU_1054792_0_0_1"/>
<dbReference type="EMBL" id="DS652957">
    <property type="protein sequence ID" value="EEC02639.1"/>
    <property type="molecule type" value="Genomic_DNA"/>
</dbReference>
<gene>
    <name evidence="1" type="ORF">IscW_ISCW002589</name>
</gene>
<organism>
    <name type="scientific">Ixodes scapularis</name>
    <name type="common">Black-legged tick</name>
    <name type="synonym">Deer tick</name>
    <dbReference type="NCBI Taxonomy" id="6945"/>
    <lineage>
        <taxon>Eukaryota</taxon>
        <taxon>Metazoa</taxon>
        <taxon>Ecdysozoa</taxon>
        <taxon>Arthropoda</taxon>
        <taxon>Chelicerata</taxon>
        <taxon>Arachnida</taxon>
        <taxon>Acari</taxon>
        <taxon>Parasitiformes</taxon>
        <taxon>Ixodida</taxon>
        <taxon>Ixodoidea</taxon>
        <taxon>Ixodidae</taxon>
        <taxon>Ixodinae</taxon>
        <taxon>Ixodes</taxon>
    </lineage>
</organism>
<dbReference type="VEuPathDB" id="VectorBase:ISCP_026931"/>
<proteinExistence type="predicted"/>
<dbReference type="EnsemblMetazoa" id="ISCW002589-RA">
    <property type="protein sequence ID" value="ISCW002589-PA"/>
    <property type="gene ID" value="ISCW002589"/>
</dbReference>
<dbReference type="VEuPathDB" id="VectorBase:ISCI002589"/>